<name>A0A9P8C7X2_9HELO</name>
<dbReference type="OrthoDB" id="3687641at2759"/>
<feature type="transmembrane region" description="Helical" evidence="2">
    <location>
        <begin position="35"/>
        <end position="56"/>
    </location>
</feature>
<keyword evidence="4" id="KW-1185">Reference proteome</keyword>
<dbReference type="InterPro" id="IPR021765">
    <property type="entry name" value="UstYa-like"/>
</dbReference>
<evidence type="ECO:0000256" key="1">
    <source>
        <dbReference type="ARBA" id="ARBA00035112"/>
    </source>
</evidence>
<dbReference type="Pfam" id="PF11807">
    <property type="entry name" value="UstYa"/>
    <property type="match status" value="1"/>
</dbReference>
<dbReference type="AlphaFoldDB" id="A0A9P8C7X2"/>
<comment type="caution">
    <text evidence="3">The sequence shown here is derived from an EMBL/GenBank/DDBJ whole genome shotgun (WGS) entry which is preliminary data.</text>
</comment>
<keyword evidence="2" id="KW-0472">Membrane</keyword>
<evidence type="ECO:0000256" key="2">
    <source>
        <dbReference type="SAM" id="Phobius"/>
    </source>
</evidence>
<keyword evidence="2" id="KW-1133">Transmembrane helix</keyword>
<keyword evidence="2" id="KW-0812">Transmembrane</keyword>
<reference evidence="3" key="1">
    <citation type="journal article" date="2021" name="IMA Fungus">
        <title>Genomic characterization of three marine fungi, including Emericellopsis atlantica sp. nov. with signatures of a generalist lifestyle and marine biomass degradation.</title>
        <authorList>
            <person name="Hagestad O.C."/>
            <person name="Hou L."/>
            <person name="Andersen J.H."/>
            <person name="Hansen E.H."/>
            <person name="Altermark B."/>
            <person name="Li C."/>
            <person name="Kuhnert E."/>
            <person name="Cox R.J."/>
            <person name="Crous P.W."/>
            <person name="Spatafora J.W."/>
            <person name="Lail K."/>
            <person name="Amirebrahimi M."/>
            <person name="Lipzen A."/>
            <person name="Pangilinan J."/>
            <person name="Andreopoulos W."/>
            <person name="Hayes R.D."/>
            <person name="Ng V."/>
            <person name="Grigoriev I.V."/>
            <person name="Jackson S.A."/>
            <person name="Sutton T.D.S."/>
            <person name="Dobson A.D.W."/>
            <person name="Rama T."/>
        </authorList>
    </citation>
    <scope>NUCLEOTIDE SEQUENCE</scope>
    <source>
        <strain evidence="3">TRa018bII</strain>
    </source>
</reference>
<dbReference type="PANTHER" id="PTHR33365:SF7">
    <property type="entry name" value="TAT PATHWAY SIGNAL SEQUENCE"/>
    <property type="match status" value="1"/>
</dbReference>
<dbReference type="EMBL" id="MU251399">
    <property type="protein sequence ID" value="KAG9236805.1"/>
    <property type="molecule type" value="Genomic_DNA"/>
</dbReference>
<evidence type="ECO:0000313" key="3">
    <source>
        <dbReference type="EMBL" id="KAG9236805.1"/>
    </source>
</evidence>
<protein>
    <submittedName>
        <fullName evidence="3">Uncharacterized protein</fullName>
    </submittedName>
</protein>
<dbReference type="PANTHER" id="PTHR33365">
    <property type="entry name" value="YALI0B05434P"/>
    <property type="match status" value="1"/>
</dbReference>
<proteinExistence type="inferred from homology"/>
<comment type="similarity">
    <text evidence="1">Belongs to the ustYa family.</text>
</comment>
<evidence type="ECO:0000313" key="4">
    <source>
        <dbReference type="Proteomes" id="UP000824998"/>
    </source>
</evidence>
<organism evidence="3 4">
    <name type="scientific">Amylocarpus encephaloides</name>
    <dbReference type="NCBI Taxonomy" id="45428"/>
    <lineage>
        <taxon>Eukaryota</taxon>
        <taxon>Fungi</taxon>
        <taxon>Dikarya</taxon>
        <taxon>Ascomycota</taxon>
        <taxon>Pezizomycotina</taxon>
        <taxon>Leotiomycetes</taxon>
        <taxon>Helotiales</taxon>
        <taxon>Helotiales incertae sedis</taxon>
        <taxon>Amylocarpus</taxon>
    </lineage>
</organism>
<dbReference type="Proteomes" id="UP000824998">
    <property type="component" value="Unassembled WGS sequence"/>
</dbReference>
<dbReference type="GO" id="GO:0043386">
    <property type="term" value="P:mycotoxin biosynthetic process"/>
    <property type="evidence" value="ECO:0007669"/>
    <property type="project" value="InterPro"/>
</dbReference>
<sequence length="250" mass="28417">MEAAKERLLGKLDVLEAPTTHRSSSRKTQFSTGTLGIFALVQICLIASYTIIFYHLNNNPPCQGGDHEDLISSPARDAIRYEMRYFEKLGHLTSPFAGPPRPAADEAWHNLLSGMNIRVPKEYVEKFNATSLSLADGGYAAQLGMYHELHCLKKVRHWIYKEHYFAELTVEELEEQKLHIVHCLEWLRIVSLCRGDTVLTTFGWDGDKLETEYPVPRQCVDSNHLLSWSQKNAVDLSDPNVLPRPENPSL</sequence>
<accession>A0A9P8C7X2</accession>
<gene>
    <name evidence="3" type="ORF">BJ875DRAFT_204094</name>
</gene>